<feature type="compositionally biased region" description="Acidic residues" evidence="1">
    <location>
        <begin position="854"/>
        <end position="864"/>
    </location>
</feature>
<evidence type="ECO:0000256" key="1">
    <source>
        <dbReference type="SAM" id="MobiDB-lite"/>
    </source>
</evidence>
<accession>A0ABN8IUY7</accession>
<gene>
    <name evidence="3" type="ORF">IPOD504_LOCUS11691</name>
</gene>
<proteinExistence type="predicted"/>
<dbReference type="Proteomes" id="UP000837857">
    <property type="component" value="Chromosome 29"/>
</dbReference>
<dbReference type="EMBL" id="OW152841">
    <property type="protein sequence ID" value="CAH2062111.1"/>
    <property type="molecule type" value="Genomic_DNA"/>
</dbReference>
<feature type="compositionally biased region" description="Pro residues" evidence="1">
    <location>
        <begin position="815"/>
        <end position="826"/>
    </location>
</feature>
<evidence type="ECO:0000259" key="2">
    <source>
        <dbReference type="SMART" id="SM01344"/>
    </source>
</evidence>
<feature type="non-terminal residue" evidence="3">
    <location>
        <position position="1493"/>
    </location>
</feature>
<name>A0ABN8IUY7_9NEOP</name>
<evidence type="ECO:0000313" key="3">
    <source>
        <dbReference type="EMBL" id="CAH2062111.1"/>
    </source>
</evidence>
<feature type="region of interest" description="Disordered" evidence="1">
    <location>
        <begin position="845"/>
        <end position="875"/>
    </location>
</feature>
<feature type="domain" description="DNA-dependent protein kinase catalytic subunit CC3" evidence="2">
    <location>
        <begin position="625"/>
        <end position="973"/>
    </location>
</feature>
<organism evidence="3 4">
    <name type="scientific">Iphiclides podalirius</name>
    <name type="common">scarce swallowtail</name>
    <dbReference type="NCBI Taxonomy" id="110791"/>
    <lineage>
        <taxon>Eukaryota</taxon>
        <taxon>Metazoa</taxon>
        <taxon>Ecdysozoa</taxon>
        <taxon>Arthropoda</taxon>
        <taxon>Hexapoda</taxon>
        <taxon>Insecta</taxon>
        <taxon>Pterygota</taxon>
        <taxon>Neoptera</taxon>
        <taxon>Endopterygota</taxon>
        <taxon>Lepidoptera</taxon>
        <taxon>Glossata</taxon>
        <taxon>Ditrysia</taxon>
        <taxon>Papilionoidea</taxon>
        <taxon>Papilionidae</taxon>
        <taxon>Papilioninae</taxon>
        <taxon>Iphiclides</taxon>
    </lineage>
</organism>
<dbReference type="InterPro" id="IPR012582">
    <property type="entry name" value="DNAPKcs_CC3"/>
</dbReference>
<keyword evidence="4" id="KW-1185">Reference proteome</keyword>
<protein>
    <recommendedName>
        <fullName evidence="2">DNA-dependent protein kinase catalytic subunit CC3 domain-containing protein</fullName>
    </recommendedName>
</protein>
<reference evidence="3" key="1">
    <citation type="submission" date="2022-03" db="EMBL/GenBank/DDBJ databases">
        <authorList>
            <person name="Martin H S."/>
        </authorList>
    </citation>
    <scope>NUCLEOTIDE SEQUENCE</scope>
</reference>
<sequence length="1493" mass="162940">MQTKHRLGSERRPAARRALSQALGRLALRRRGQDEQLAHELAGRVELFMSRAATKPAGIDIAGVLLDVLKQHNSLARELLPRLLPQIARARLHYALPPLKTAADLFLDKVELFEGSSVEDLVAETLGALVAVATEGGGAVAQRDGRMGDVRLVRALTQSTVAFLKVLCESKRLEVFSIVERLLSIASGDGVEISRVLHSLAVMRVELDLDARACRSVVGAEVFRAALFGTGRLGPWDLLCLEGALTLCTQYAEALLELHSENTIELLSGLLSSLQPKQILQMNSTLTSCWRKLTGILGDVPSELIASLEKWCRQLPLEELEQNLGKGECPEGDAVVAHSLRLALDWFGAGNRGLRCLSDRSLRWLESVRKHNASGLVAKRFSSLGYFNDLLHVTFALNGSEVERVLSAGSADGFCERFMPALCRHLTRKPFLMMEPRFEGRCELLNEVVRHCVKKRDVECGNLLELVDELWPVYARKSSFERKHSLLLDLATLPTKLGPGSNPMRWLDDCIRSDECSPEMKAKLIGVLPAEEPYLEMWRRAAGLLPARPEEARGGLALVFSALLEALAAAGTPLLGCLLPLLAATPATGQELSWYEDAVDACLESLALKGGLEAARDLYGRSAQDLTLRVCGRLLVPLLRRCSASICEEFVAGVAAELVGSLQRAPRAAATHHACHRAVVGYVRALLLLRVAFEKIPRDHIMSPKSALYSQMPEAGDRPFHLVKLVAKSCANLAQRKVVQCPEGATDSLKEACLQFHCENYGCLTAAICCWAPEDERFFGLVFDQEAWERLVDHHKAYELPLKARRWEPWREGAPPLPRSAPPPPRTRTRTRTRTFLHTLSENPLLFDQGLPPEEQEGGGEEPLPEGGLNGHPCAGPLGSAVRLASQRPHSGWLRALAHGLRAGRRNVSWLLAQVACNCRQDLGPSAGVLVPALLDMVARTSEEEGLLNGLHVEVLDAIVYWREEAGRLTDEAATSLGVAVERLIATCVRNAGHRQLVDGLVARLDSLLELYGSVVRVSWNCFREFVEGGNKDSARAYFEMIRCVTRRRVPVPELLGGMLGALEGRGGVERPGQPGQLGRVGQLLGLAAAAEGAQPERLHRLRRLLERQRGDAQQYVELLHGLQSELPAVCDAQIFRSMAVLASRSVGRVRDRMLEILAAHLRWSPSEECGETLECLRLQELAAKGDEGALRLAEAALPVLVEPLKTWLVVRCGELCQGAGKVRKAAVGVLLRAFEGLLRRGASEPQPKRPAGRGSALLRQQWAPPLAALGLALASRAAAPERRRAAAALPPPTAPRERFTEAFIISVHLPMTHQPSECGHDSFLALLEIFFAGVRGSEALQRPLREGGNATLTSETVSMEADSRSQIVSVEDAVPEEAKTVGDVLEAVLQFAERSAEAATALWLQLVSLLWRLGPGFDAGALLAPLLRNAAPAPLLRACSLLADECCAADGFKETVERLMASSRGAEGGELVRLLHEDVLVRTSGMDYFFLG</sequence>
<feature type="region of interest" description="Disordered" evidence="1">
    <location>
        <begin position="811"/>
        <end position="830"/>
    </location>
</feature>
<dbReference type="Pfam" id="PF08163">
    <property type="entry name" value="DNAPKcs_CC3"/>
    <property type="match status" value="1"/>
</dbReference>
<evidence type="ECO:0000313" key="4">
    <source>
        <dbReference type="Proteomes" id="UP000837857"/>
    </source>
</evidence>
<dbReference type="SMART" id="SM01344">
    <property type="entry name" value="NUC194"/>
    <property type="match status" value="1"/>
</dbReference>